<dbReference type="OrthoDB" id="5875301at2759"/>
<organism evidence="3 4">
    <name type="scientific">Ancylostoma duodenale</name>
    <dbReference type="NCBI Taxonomy" id="51022"/>
    <lineage>
        <taxon>Eukaryota</taxon>
        <taxon>Metazoa</taxon>
        <taxon>Ecdysozoa</taxon>
        <taxon>Nematoda</taxon>
        <taxon>Chromadorea</taxon>
        <taxon>Rhabditida</taxon>
        <taxon>Rhabditina</taxon>
        <taxon>Rhabditomorpha</taxon>
        <taxon>Strongyloidea</taxon>
        <taxon>Ancylostomatidae</taxon>
        <taxon>Ancylostomatinae</taxon>
        <taxon>Ancylostoma</taxon>
    </lineage>
</organism>
<sequence length="204" mass="23947">MHAINTVQLRTAKQSFGNVTGLPQKVDERAPIEEGEPVPDEDSDEAALRRIQREMNHARQALHDFEMIIKQLRDQPTCAPRRFERGNIRKSEECNMRCAFCEAIGVHYSDSCTTIVREAQRKEVLIQRSKCEMCLERYCMRGAHCRKYMTRCFHCRGYGHHSAICDLPERSPEIIQRLDHAREAREGCLRKLELLERELHIYRH</sequence>
<dbReference type="Proteomes" id="UP000054047">
    <property type="component" value="Unassembled WGS sequence"/>
</dbReference>
<evidence type="ECO:0000256" key="2">
    <source>
        <dbReference type="SAM" id="MobiDB-lite"/>
    </source>
</evidence>
<evidence type="ECO:0000256" key="1">
    <source>
        <dbReference type="SAM" id="Coils"/>
    </source>
</evidence>
<keyword evidence="1" id="KW-0175">Coiled coil</keyword>
<feature type="compositionally biased region" description="Acidic residues" evidence="2">
    <location>
        <begin position="33"/>
        <end position="45"/>
    </location>
</feature>
<dbReference type="AlphaFoldDB" id="A0A0C2CCZ2"/>
<reference evidence="3 4" key="1">
    <citation type="submission" date="2013-12" db="EMBL/GenBank/DDBJ databases">
        <title>Draft genome of the parsitic nematode Ancylostoma duodenale.</title>
        <authorList>
            <person name="Mitreva M."/>
        </authorList>
    </citation>
    <scope>NUCLEOTIDE SEQUENCE [LARGE SCALE GENOMIC DNA]</scope>
    <source>
        <strain evidence="3 4">Zhejiang</strain>
    </source>
</reference>
<evidence type="ECO:0000313" key="4">
    <source>
        <dbReference type="Proteomes" id="UP000054047"/>
    </source>
</evidence>
<dbReference type="EMBL" id="KN739539">
    <property type="protein sequence ID" value="KIH54198.1"/>
    <property type="molecule type" value="Genomic_DNA"/>
</dbReference>
<evidence type="ECO:0008006" key="5">
    <source>
        <dbReference type="Google" id="ProtNLM"/>
    </source>
</evidence>
<feature type="region of interest" description="Disordered" evidence="2">
    <location>
        <begin position="18"/>
        <end position="45"/>
    </location>
</feature>
<protein>
    <recommendedName>
        <fullName evidence="5">Zinc knuckle</fullName>
    </recommendedName>
</protein>
<evidence type="ECO:0000313" key="3">
    <source>
        <dbReference type="EMBL" id="KIH54198.1"/>
    </source>
</evidence>
<accession>A0A0C2CCZ2</accession>
<name>A0A0C2CCZ2_9BILA</name>
<proteinExistence type="predicted"/>
<keyword evidence="4" id="KW-1185">Reference proteome</keyword>
<gene>
    <name evidence="3" type="ORF">ANCDUO_15657</name>
</gene>
<feature type="coiled-coil region" evidence="1">
    <location>
        <begin position="48"/>
        <end position="75"/>
    </location>
</feature>